<evidence type="ECO:0000313" key="7">
    <source>
        <dbReference type="Proteomes" id="UP001604002"/>
    </source>
</evidence>
<dbReference type="InterPro" id="IPR001789">
    <property type="entry name" value="Sig_transdc_resp-reg_receiver"/>
</dbReference>
<evidence type="ECO:0000256" key="4">
    <source>
        <dbReference type="PROSITE-ProRule" id="PRU00169"/>
    </source>
</evidence>
<evidence type="ECO:0000256" key="1">
    <source>
        <dbReference type="ARBA" id="ARBA00022553"/>
    </source>
</evidence>
<dbReference type="Pfam" id="PF00072">
    <property type="entry name" value="Response_reg"/>
    <property type="match status" value="1"/>
</dbReference>
<dbReference type="PROSITE" id="PS50110">
    <property type="entry name" value="RESPONSE_REGULATORY"/>
    <property type="match status" value="1"/>
</dbReference>
<keyword evidence="7" id="KW-1185">Reference proteome</keyword>
<dbReference type="CDD" id="cd00156">
    <property type="entry name" value="REC"/>
    <property type="match status" value="1"/>
</dbReference>
<comment type="caution">
    <text evidence="6">The sequence shown here is derived from an EMBL/GenBank/DDBJ whole genome shotgun (WGS) entry which is preliminary data.</text>
</comment>
<dbReference type="Proteomes" id="UP001604002">
    <property type="component" value="Unassembled WGS sequence"/>
</dbReference>
<organism evidence="6 7">
    <name type="scientific">Xanthobacter oligotrophicus</name>
    <dbReference type="NCBI Taxonomy" id="2607286"/>
    <lineage>
        <taxon>Bacteria</taxon>
        <taxon>Pseudomonadati</taxon>
        <taxon>Pseudomonadota</taxon>
        <taxon>Alphaproteobacteria</taxon>
        <taxon>Hyphomicrobiales</taxon>
        <taxon>Xanthobacteraceae</taxon>
        <taxon>Xanthobacter</taxon>
    </lineage>
</organism>
<dbReference type="PANTHER" id="PTHR44591">
    <property type="entry name" value="STRESS RESPONSE REGULATOR PROTEIN 1"/>
    <property type="match status" value="1"/>
</dbReference>
<keyword evidence="3" id="KW-0804">Transcription</keyword>
<dbReference type="SUPFAM" id="SSF52172">
    <property type="entry name" value="CheY-like"/>
    <property type="match status" value="1"/>
</dbReference>
<name>A0ABW6ZWE0_9HYPH</name>
<dbReference type="EMBL" id="JBAFVH010000004">
    <property type="protein sequence ID" value="MFG1372137.1"/>
    <property type="molecule type" value="Genomic_DNA"/>
</dbReference>
<feature type="modified residue" description="4-aspartylphosphate" evidence="4">
    <location>
        <position position="53"/>
    </location>
</feature>
<dbReference type="RefSeq" id="WP_393992049.1">
    <property type="nucleotide sequence ID" value="NZ_JBAFVH010000004.1"/>
</dbReference>
<evidence type="ECO:0000259" key="5">
    <source>
        <dbReference type="PROSITE" id="PS50110"/>
    </source>
</evidence>
<accession>A0ABW6ZWE0</accession>
<keyword evidence="1 4" id="KW-0597">Phosphoprotein</keyword>
<dbReference type="InterPro" id="IPR011006">
    <property type="entry name" value="CheY-like_superfamily"/>
</dbReference>
<dbReference type="PANTHER" id="PTHR44591:SF3">
    <property type="entry name" value="RESPONSE REGULATORY DOMAIN-CONTAINING PROTEIN"/>
    <property type="match status" value="1"/>
</dbReference>
<reference evidence="6 7" key="1">
    <citation type="submission" date="2024-02" db="EMBL/GenBank/DDBJ databases">
        <title>Expansion and revision of Xanthobacter and proposal of Roseixanthobacter gen. nov.</title>
        <authorList>
            <person name="Soltysiak M.P.M."/>
            <person name="Jalihal A."/>
            <person name="Ory A."/>
            <person name="Chrisophersen C."/>
            <person name="Lee A.D."/>
            <person name="Boulton J."/>
            <person name="Springer M."/>
        </authorList>
    </citation>
    <scope>NUCLEOTIDE SEQUENCE [LARGE SCALE GENOMIC DNA]</scope>
    <source>
        <strain evidence="6 7">23A</strain>
    </source>
</reference>
<evidence type="ECO:0000256" key="2">
    <source>
        <dbReference type="ARBA" id="ARBA00023015"/>
    </source>
</evidence>
<sequence>MDQVLVIDDEPEYLDELIEALGFLGHATISVGRGAEAIDTLRRNPAIRVILTDMRMPDMDGIALIKAVQDAFPGRKIDFLMMTGHAAPGDIAQALAAGVVRCFPKPLAFEDLCAALTELDGGKDEGT</sequence>
<proteinExistence type="predicted"/>
<dbReference type="Gene3D" id="3.40.50.2300">
    <property type="match status" value="1"/>
</dbReference>
<dbReference type="SMART" id="SM00448">
    <property type="entry name" value="REC"/>
    <property type="match status" value="1"/>
</dbReference>
<gene>
    <name evidence="6" type="ORF">V5F32_08175</name>
</gene>
<feature type="domain" description="Response regulatory" evidence="5">
    <location>
        <begin position="3"/>
        <end position="120"/>
    </location>
</feature>
<keyword evidence="2" id="KW-0805">Transcription regulation</keyword>
<evidence type="ECO:0000256" key="3">
    <source>
        <dbReference type="ARBA" id="ARBA00023163"/>
    </source>
</evidence>
<dbReference type="InterPro" id="IPR050595">
    <property type="entry name" value="Bact_response_regulator"/>
</dbReference>
<evidence type="ECO:0000313" key="6">
    <source>
        <dbReference type="EMBL" id="MFG1372137.1"/>
    </source>
</evidence>
<protein>
    <submittedName>
        <fullName evidence="6">Response regulator</fullName>
    </submittedName>
</protein>